<feature type="region of interest" description="Disordered" evidence="1">
    <location>
        <begin position="450"/>
        <end position="538"/>
    </location>
</feature>
<feature type="compositionally biased region" description="Low complexity" evidence="1">
    <location>
        <begin position="508"/>
        <end position="534"/>
    </location>
</feature>
<evidence type="ECO:0000313" key="2">
    <source>
        <dbReference type="EMBL" id="KAF2645874.1"/>
    </source>
</evidence>
<proteinExistence type="predicted"/>
<dbReference type="OrthoDB" id="10680869at2759"/>
<name>A0A6A6SI03_9PLEO</name>
<organism evidence="2 3">
    <name type="scientific">Massarina eburnea CBS 473.64</name>
    <dbReference type="NCBI Taxonomy" id="1395130"/>
    <lineage>
        <taxon>Eukaryota</taxon>
        <taxon>Fungi</taxon>
        <taxon>Dikarya</taxon>
        <taxon>Ascomycota</taxon>
        <taxon>Pezizomycotina</taxon>
        <taxon>Dothideomycetes</taxon>
        <taxon>Pleosporomycetidae</taxon>
        <taxon>Pleosporales</taxon>
        <taxon>Massarineae</taxon>
        <taxon>Massarinaceae</taxon>
        <taxon>Massarina</taxon>
    </lineage>
</organism>
<reference evidence="2" key="1">
    <citation type="journal article" date="2020" name="Stud. Mycol.">
        <title>101 Dothideomycetes genomes: a test case for predicting lifestyles and emergence of pathogens.</title>
        <authorList>
            <person name="Haridas S."/>
            <person name="Albert R."/>
            <person name="Binder M."/>
            <person name="Bloem J."/>
            <person name="Labutti K."/>
            <person name="Salamov A."/>
            <person name="Andreopoulos B."/>
            <person name="Baker S."/>
            <person name="Barry K."/>
            <person name="Bills G."/>
            <person name="Bluhm B."/>
            <person name="Cannon C."/>
            <person name="Castanera R."/>
            <person name="Culley D."/>
            <person name="Daum C."/>
            <person name="Ezra D."/>
            <person name="Gonzalez J."/>
            <person name="Henrissat B."/>
            <person name="Kuo A."/>
            <person name="Liang C."/>
            <person name="Lipzen A."/>
            <person name="Lutzoni F."/>
            <person name="Magnuson J."/>
            <person name="Mondo S."/>
            <person name="Nolan M."/>
            <person name="Ohm R."/>
            <person name="Pangilinan J."/>
            <person name="Park H.-J."/>
            <person name="Ramirez L."/>
            <person name="Alfaro M."/>
            <person name="Sun H."/>
            <person name="Tritt A."/>
            <person name="Yoshinaga Y."/>
            <person name="Zwiers L.-H."/>
            <person name="Turgeon B."/>
            <person name="Goodwin S."/>
            <person name="Spatafora J."/>
            <person name="Crous P."/>
            <person name="Grigoriev I."/>
        </authorList>
    </citation>
    <scope>NUCLEOTIDE SEQUENCE</scope>
    <source>
        <strain evidence="2">CBS 473.64</strain>
    </source>
</reference>
<feature type="region of interest" description="Disordered" evidence="1">
    <location>
        <begin position="626"/>
        <end position="677"/>
    </location>
</feature>
<dbReference type="Proteomes" id="UP000799753">
    <property type="component" value="Unassembled WGS sequence"/>
</dbReference>
<sequence length="699" mass="77875">MNDSTSRAFKPNWTPRPVAVVSDEWRHYSLSDLKFYTAQAKEVHSYKSVSNTALYSSETHDVTIDGKTRSALVLSVGPQMYAIHVDTSVRFFRGQQTADWQNVQEVFSIDAEHLSDPFRAVLITAKSKVPPRDRDFDRLKVFIEFVFVLKGTLKGVTNDGNKDALMMFAEASERAEKSMKIRKEVKETEVDDTDPQNEIMVGDPNAKFYTLDDLTKYAEQADFLEAFQFMADPNLYRIEQRVIAGADEEELQNDVLRIGNWVYPTSDTGVYAMNWLVPVDQADEAEEEDKPQHASRSTKASGSHKMTFGMYVGKPGELLVEAEHIYRGSRYFTPFRTVMKVGVAVNAQERQRCVKQLSILVELAFMAKGKSDGMAKNIDNVLSQLKQVCTIAAEGIALEGKQQQQRRTSRRNEANSNFWPTAKIQQAPPRMTRSTCGACRQMGVPCTHVGPDAPVQADAPAKADAPNGSSKKKRQRRSSSATTPDSQSRRKYARKSTNGSVPAISKAPSSTLSDLSPSTQAVSSHDSLVSLSASTQESRRKIVRLKVKPQRLRALIQGPQGDNTDGQLGVKVDELKDEVAELKEKLNAVIKDRAGKEQRGQEGARAEDLDEKRQELELIEERAEVEKAEKEAAEKEAAAQKVRSESLQKQTAAQKARAEGLEKQAAAEKARAESLEKQVQDLQETLKNLRAGILKMAQE</sequence>
<protein>
    <submittedName>
        <fullName evidence="2">Uncharacterized protein</fullName>
    </submittedName>
</protein>
<dbReference type="EMBL" id="MU006777">
    <property type="protein sequence ID" value="KAF2645874.1"/>
    <property type="molecule type" value="Genomic_DNA"/>
</dbReference>
<feature type="region of interest" description="Disordered" evidence="1">
    <location>
        <begin position="593"/>
        <end position="612"/>
    </location>
</feature>
<evidence type="ECO:0000313" key="3">
    <source>
        <dbReference type="Proteomes" id="UP000799753"/>
    </source>
</evidence>
<feature type="region of interest" description="Disordered" evidence="1">
    <location>
        <begin position="399"/>
        <end position="435"/>
    </location>
</feature>
<accession>A0A6A6SI03</accession>
<dbReference type="AlphaFoldDB" id="A0A6A6SI03"/>
<keyword evidence="3" id="KW-1185">Reference proteome</keyword>
<feature type="compositionally biased region" description="Basic and acidic residues" evidence="1">
    <location>
        <begin position="656"/>
        <end position="677"/>
    </location>
</feature>
<feature type="compositionally biased region" description="Basic and acidic residues" evidence="1">
    <location>
        <begin position="626"/>
        <end position="646"/>
    </location>
</feature>
<evidence type="ECO:0000256" key="1">
    <source>
        <dbReference type="SAM" id="MobiDB-lite"/>
    </source>
</evidence>
<gene>
    <name evidence="2" type="ORF">P280DRAFT_545775</name>
</gene>